<name>A0ACA9LM12_9GLOM</name>
<protein>
    <submittedName>
        <fullName evidence="1">4613_t:CDS:1</fullName>
    </submittedName>
</protein>
<evidence type="ECO:0000313" key="2">
    <source>
        <dbReference type="Proteomes" id="UP000789702"/>
    </source>
</evidence>
<gene>
    <name evidence="1" type="ORF">DHETER_LOCUS4618</name>
</gene>
<evidence type="ECO:0000313" key="1">
    <source>
        <dbReference type="EMBL" id="CAG8536759.1"/>
    </source>
</evidence>
<dbReference type="EMBL" id="CAJVPU010004690">
    <property type="protein sequence ID" value="CAG8536759.1"/>
    <property type="molecule type" value="Genomic_DNA"/>
</dbReference>
<proteinExistence type="predicted"/>
<keyword evidence="2" id="KW-1185">Reference proteome</keyword>
<dbReference type="Proteomes" id="UP000789702">
    <property type="component" value="Unassembled WGS sequence"/>
</dbReference>
<organism evidence="1 2">
    <name type="scientific">Dentiscutata heterogama</name>
    <dbReference type="NCBI Taxonomy" id="1316150"/>
    <lineage>
        <taxon>Eukaryota</taxon>
        <taxon>Fungi</taxon>
        <taxon>Fungi incertae sedis</taxon>
        <taxon>Mucoromycota</taxon>
        <taxon>Glomeromycotina</taxon>
        <taxon>Glomeromycetes</taxon>
        <taxon>Diversisporales</taxon>
        <taxon>Gigasporaceae</taxon>
        <taxon>Dentiscutata</taxon>
    </lineage>
</organism>
<comment type="caution">
    <text evidence="1">The sequence shown here is derived from an EMBL/GenBank/DDBJ whole genome shotgun (WGS) entry which is preliminary data.</text>
</comment>
<reference evidence="1" key="1">
    <citation type="submission" date="2021-06" db="EMBL/GenBank/DDBJ databases">
        <authorList>
            <person name="Kallberg Y."/>
            <person name="Tangrot J."/>
            <person name="Rosling A."/>
        </authorList>
    </citation>
    <scope>NUCLEOTIDE SEQUENCE</scope>
    <source>
        <strain evidence="1">IL203A</strain>
    </source>
</reference>
<accession>A0ACA9LM12</accession>
<sequence length="114" mass="12858">MIAFKNIGLDINFNYLNSRSSNSNSNINSNTNSSTNPLPLFNKPPTVASNASAQRHALELTQEAKSKIDEYKCLLIYTSDKDLRYQIYGKLKNTHETIAQKKKHFNLLQSHATA</sequence>